<dbReference type="InterPro" id="IPR013858">
    <property type="entry name" value="Peptidase_M10B_C"/>
</dbReference>
<dbReference type="RefSeq" id="WP_051521540.1">
    <property type="nucleotide sequence ID" value="NZ_KK088614.1"/>
</dbReference>
<dbReference type="Proteomes" id="UP000019666">
    <property type="component" value="Unassembled WGS sequence"/>
</dbReference>
<dbReference type="GO" id="GO:0005509">
    <property type="term" value="F:calcium ion binding"/>
    <property type="evidence" value="ECO:0007669"/>
    <property type="project" value="InterPro"/>
</dbReference>
<comment type="cofactor">
    <cofactor evidence="1">
        <name>Ca(2+)</name>
        <dbReference type="ChEBI" id="CHEBI:29108"/>
    </cofactor>
</comment>
<organism evidence="7 8">
    <name type="scientific">Rubellimicrobium mesophilum DSM 19309</name>
    <dbReference type="NCBI Taxonomy" id="442562"/>
    <lineage>
        <taxon>Bacteria</taxon>
        <taxon>Pseudomonadati</taxon>
        <taxon>Pseudomonadota</taxon>
        <taxon>Alphaproteobacteria</taxon>
        <taxon>Rhodobacterales</taxon>
        <taxon>Roseobacteraceae</taxon>
        <taxon>Rubellimicrobium</taxon>
    </lineage>
</organism>
<dbReference type="PATRIC" id="fig|442562.3.peg.3439"/>
<dbReference type="InterPro" id="IPR018511">
    <property type="entry name" value="Hemolysin-typ_Ca-bd_CS"/>
</dbReference>
<keyword evidence="8" id="KW-1185">Reference proteome</keyword>
<dbReference type="OrthoDB" id="7782055at2"/>
<dbReference type="STRING" id="442562.Rumeso_03494"/>
<dbReference type="InterPro" id="IPR013320">
    <property type="entry name" value="ConA-like_dom_sf"/>
</dbReference>
<dbReference type="Pfam" id="PF08548">
    <property type="entry name" value="Peptidase_M10_C"/>
    <property type="match status" value="1"/>
</dbReference>
<evidence type="ECO:0000256" key="2">
    <source>
        <dbReference type="ARBA" id="ARBA00004613"/>
    </source>
</evidence>
<keyword evidence="4" id="KW-0964">Secreted</keyword>
<evidence type="ECO:0000256" key="1">
    <source>
        <dbReference type="ARBA" id="ARBA00001913"/>
    </source>
</evidence>
<dbReference type="InterPro" id="IPR000757">
    <property type="entry name" value="Beta-glucanase-like"/>
</dbReference>
<dbReference type="SUPFAM" id="SSF49899">
    <property type="entry name" value="Concanavalin A-like lectins/glucanases"/>
    <property type="match status" value="1"/>
</dbReference>
<dbReference type="HOGENOM" id="CLU_052017_0_0_5"/>
<dbReference type="Gene3D" id="2.150.10.10">
    <property type="entry name" value="Serralysin-like metalloprotease, C-terminal"/>
    <property type="match status" value="1"/>
</dbReference>
<dbReference type="EMBL" id="AOSK01000098">
    <property type="protein sequence ID" value="EYD74933.1"/>
    <property type="molecule type" value="Genomic_DNA"/>
</dbReference>
<dbReference type="GO" id="GO:0004553">
    <property type="term" value="F:hydrolase activity, hydrolyzing O-glycosyl compounds"/>
    <property type="evidence" value="ECO:0007669"/>
    <property type="project" value="InterPro"/>
</dbReference>
<feature type="domain" description="GH16" evidence="6">
    <location>
        <begin position="1"/>
        <end position="236"/>
    </location>
</feature>
<dbReference type="PROSITE" id="PS00330">
    <property type="entry name" value="HEMOLYSIN_CALCIUM"/>
    <property type="match status" value="1"/>
</dbReference>
<sequence length="490" mass="50626">MFNTNNDLVYAGQNFTSGDWQVSEWGAGWLSSITTWTRNRVSIASDGAAEVSLGAASDGSYSTTGGEMRSGSLADVGTFEWTAQAPRMASGTVFGMFALAAGGKNDRTLEFDWEFVGRDTTKVQVTVHMEDAAGNHIRNLENTMVDLGFDAAAGVHDYEITLTGKGAVFRVDDTPVAYFSGDDMPGDVWYTGNLRSVVNLWAGDSRINDWAGTFSGLSSPIKARIVDAGVHDGDVSGSTPLLGDDGANVLTGTDGRNVIDAFGGNDTLVGGLGIDHMKGGAGNDTLSLDGGDDYVNGGVGTDTLLVSGSSGVTVNLGIKSDQVTGLGTDVIRGIENVEGTSGVDSFFGNADANVLRGGAGNDALRGQGGADTLDGGLGRDLMAAGSDGVRDVFVFNSAAESAVGATQRDLINGFVHGTDDIDLRGIDANAALAGDQAFGWGGTTARAFALWEVVNSSNIILKGDVTGDGKADFEIQVNNIHTLDLSDILL</sequence>
<evidence type="ECO:0000256" key="4">
    <source>
        <dbReference type="ARBA" id="ARBA00022525"/>
    </source>
</evidence>
<dbReference type="Pfam" id="PF00353">
    <property type="entry name" value="HemolysinCabind"/>
    <property type="match status" value="2"/>
</dbReference>
<dbReference type="PANTHER" id="PTHR38340">
    <property type="entry name" value="S-LAYER PROTEIN"/>
    <property type="match status" value="1"/>
</dbReference>
<evidence type="ECO:0000313" key="8">
    <source>
        <dbReference type="Proteomes" id="UP000019666"/>
    </source>
</evidence>
<reference evidence="7 8" key="1">
    <citation type="submission" date="2013-02" db="EMBL/GenBank/DDBJ databases">
        <authorList>
            <person name="Fiebig A."/>
            <person name="Goeker M."/>
            <person name="Klenk H.-P.P."/>
        </authorList>
    </citation>
    <scope>NUCLEOTIDE SEQUENCE [LARGE SCALE GENOMIC DNA]</scope>
    <source>
        <strain evidence="7 8">DSM 19309</strain>
    </source>
</reference>
<proteinExistence type="inferred from homology"/>
<dbReference type="Pfam" id="PF00722">
    <property type="entry name" value="Glyco_hydro_16"/>
    <property type="match status" value="1"/>
</dbReference>
<dbReference type="SUPFAM" id="SSF51120">
    <property type="entry name" value="beta-Roll"/>
    <property type="match status" value="2"/>
</dbReference>
<comment type="similarity">
    <text evidence="3">Belongs to the glycosyl hydrolase 16 family.</text>
</comment>
<dbReference type="InterPro" id="IPR011049">
    <property type="entry name" value="Serralysin-like_metalloprot_C"/>
</dbReference>
<dbReference type="GO" id="GO:0005975">
    <property type="term" value="P:carbohydrate metabolic process"/>
    <property type="evidence" value="ECO:0007669"/>
    <property type="project" value="InterPro"/>
</dbReference>
<name>A0A017HL78_9RHOB</name>
<evidence type="ECO:0000256" key="5">
    <source>
        <dbReference type="ARBA" id="ARBA00022737"/>
    </source>
</evidence>
<accession>A0A017HL78</accession>
<dbReference type="PANTHER" id="PTHR38340:SF1">
    <property type="entry name" value="S-LAYER PROTEIN"/>
    <property type="match status" value="1"/>
</dbReference>
<dbReference type="InterPro" id="IPR001343">
    <property type="entry name" value="Hemolysn_Ca-bd"/>
</dbReference>
<evidence type="ECO:0000256" key="3">
    <source>
        <dbReference type="ARBA" id="ARBA00006865"/>
    </source>
</evidence>
<dbReference type="AlphaFoldDB" id="A0A017HL78"/>
<gene>
    <name evidence="7" type="ORF">Rumeso_03494</name>
</gene>
<dbReference type="InterPro" id="IPR050557">
    <property type="entry name" value="RTX_toxin/Mannuronan_C5-epim"/>
</dbReference>
<dbReference type="PROSITE" id="PS51762">
    <property type="entry name" value="GH16_2"/>
    <property type="match status" value="1"/>
</dbReference>
<dbReference type="GO" id="GO:0005615">
    <property type="term" value="C:extracellular space"/>
    <property type="evidence" value="ECO:0007669"/>
    <property type="project" value="InterPro"/>
</dbReference>
<evidence type="ECO:0000259" key="6">
    <source>
        <dbReference type="PROSITE" id="PS51762"/>
    </source>
</evidence>
<dbReference type="PRINTS" id="PR00313">
    <property type="entry name" value="CABNDNGRPT"/>
</dbReference>
<dbReference type="Gene3D" id="2.60.120.200">
    <property type="match status" value="1"/>
</dbReference>
<protein>
    <submittedName>
        <fullName evidence="7">Calcium-binding protein</fullName>
    </submittedName>
</protein>
<keyword evidence="5" id="KW-0677">Repeat</keyword>
<evidence type="ECO:0000313" key="7">
    <source>
        <dbReference type="EMBL" id="EYD74933.1"/>
    </source>
</evidence>
<comment type="caution">
    <text evidence="7">The sequence shown here is derived from an EMBL/GenBank/DDBJ whole genome shotgun (WGS) entry which is preliminary data.</text>
</comment>
<comment type="subcellular location">
    <subcellularLocation>
        <location evidence="2">Secreted</location>
    </subcellularLocation>
</comment>